<evidence type="ECO:0000256" key="9">
    <source>
        <dbReference type="ARBA" id="ARBA00023209"/>
    </source>
</evidence>
<dbReference type="EC" id="2.7.8.5" evidence="11"/>
<dbReference type="EMBL" id="CP132191">
    <property type="protein sequence ID" value="WLP85909.1"/>
    <property type="molecule type" value="Genomic_DNA"/>
</dbReference>
<feature type="transmembrane region" description="Helical" evidence="13">
    <location>
        <begin position="191"/>
        <end position="212"/>
    </location>
</feature>
<keyword evidence="9" id="KW-0594">Phospholipid biosynthesis</keyword>
<dbReference type="PROSITE" id="PS00379">
    <property type="entry name" value="CDP_ALCOHOL_P_TRANSF"/>
    <property type="match status" value="1"/>
</dbReference>
<organism evidence="14 15">
    <name type="scientific">Mycoplasma seminis</name>
    <dbReference type="NCBI Taxonomy" id="512749"/>
    <lineage>
        <taxon>Bacteria</taxon>
        <taxon>Bacillati</taxon>
        <taxon>Mycoplasmatota</taxon>
        <taxon>Mollicutes</taxon>
        <taxon>Mycoplasmataceae</taxon>
        <taxon>Mycoplasma</taxon>
    </lineage>
</organism>
<dbReference type="InterPro" id="IPR000462">
    <property type="entry name" value="CDP-OH_P_trans"/>
</dbReference>
<dbReference type="Gene3D" id="1.20.120.1760">
    <property type="match status" value="1"/>
</dbReference>
<dbReference type="PANTHER" id="PTHR14269">
    <property type="entry name" value="CDP-DIACYLGLYCEROL--GLYCEROL-3-PHOSPHATE 3-PHOSPHATIDYLTRANSFERASE-RELATED"/>
    <property type="match status" value="1"/>
</dbReference>
<feature type="transmembrane region" description="Helical" evidence="13">
    <location>
        <begin position="111"/>
        <end position="131"/>
    </location>
</feature>
<evidence type="ECO:0000256" key="13">
    <source>
        <dbReference type="SAM" id="Phobius"/>
    </source>
</evidence>
<feature type="transmembrane region" description="Helical" evidence="13">
    <location>
        <begin position="161"/>
        <end position="179"/>
    </location>
</feature>
<evidence type="ECO:0000256" key="1">
    <source>
        <dbReference type="ARBA" id="ARBA00004141"/>
    </source>
</evidence>
<evidence type="ECO:0000256" key="6">
    <source>
        <dbReference type="ARBA" id="ARBA00022989"/>
    </source>
</evidence>
<evidence type="ECO:0000256" key="2">
    <source>
        <dbReference type="ARBA" id="ARBA00010441"/>
    </source>
</evidence>
<dbReference type="NCBIfam" id="TIGR00560">
    <property type="entry name" value="pgsA"/>
    <property type="match status" value="1"/>
</dbReference>
<keyword evidence="4 12" id="KW-0808">Transferase</keyword>
<keyword evidence="10" id="KW-1208">Phospholipid metabolism</keyword>
<accession>A0ABY9HBG6</accession>
<keyword evidence="8 13" id="KW-0472">Membrane</keyword>
<keyword evidence="5 13" id="KW-0812">Transmembrane</keyword>
<gene>
    <name evidence="14" type="primary">pgsA</name>
    <name evidence="14" type="ORF">Q8852_02065</name>
</gene>
<comment type="subcellular location">
    <subcellularLocation>
        <location evidence="1">Membrane</location>
        <topology evidence="1">Multi-pass membrane protein</topology>
    </subcellularLocation>
</comment>
<feature type="transmembrane region" description="Helical" evidence="13">
    <location>
        <begin position="55"/>
        <end position="77"/>
    </location>
</feature>
<keyword evidence="7" id="KW-0443">Lipid metabolism</keyword>
<comment type="similarity">
    <text evidence="2 12">Belongs to the CDP-alcohol phosphatidyltransferase class-I family.</text>
</comment>
<keyword evidence="3" id="KW-0444">Lipid biosynthesis</keyword>
<protein>
    <recommendedName>
        <fullName evidence="11">CDP-diacylglycerol--glycerol-3-phosphate 3-phosphatidyltransferase</fullName>
        <ecNumber evidence="11">2.7.8.5</ecNumber>
    </recommendedName>
</protein>
<evidence type="ECO:0000256" key="10">
    <source>
        <dbReference type="ARBA" id="ARBA00023264"/>
    </source>
</evidence>
<dbReference type="GO" id="GO:0008444">
    <property type="term" value="F:CDP-diacylglycerol-glycerol-3-phosphate 3-phosphatidyltransferase activity"/>
    <property type="evidence" value="ECO:0007669"/>
    <property type="project" value="UniProtKB-EC"/>
</dbReference>
<reference evidence="14" key="1">
    <citation type="submission" date="2023-08" db="EMBL/GenBank/DDBJ databases">
        <title>Complete genome sequence of Mycoplasma seminis 2200.</title>
        <authorList>
            <person name="Spergser J."/>
        </authorList>
    </citation>
    <scope>NUCLEOTIDE SEQUENCE [LARGE SCALE GENOMIC DNA]</scope>
    <source>
        <strain evidence="14">2200</strain>
    </source>
</reference>
<evidence type="ECO:0000256" key="3">
    <source>
        <dbReference type="ARBA" id="ARBA00022516"/>
    </source>
</evidence>
<dbReference type="InterPro" id="IPR043130">
    <property type="entry name" value="CDP-OH_PTrfase_TM_dom"/>
</dbReference>
<dbReference type="PIRSF" id="PIRSF000847">
    <property type="entry name" value="Phos_ph_gly_syn"/>
    <property type="match status" value="1"/>
</dbReference>
<keyword evidence="6 13" id="KW-1133">Transmembrane helix</keyword>
<dbReference type="InterPro" id="IPR048254">
    <property type="entry name" value="CDP_ALCOHOL_P_TRANSF_CS"/>
</dbReference>
<sequence>MSFKNMNKPNKLTLIRLILIIPAFLLMIASYYTMSKGSEFGGNITNIVVNGSYNLGYAIAFTILNVLIVLIFGAAMITDFFDGRIARKQNLVTDFGIVWDPIADKAMTNLVLIYFGVINVLPFWAVAIFILRDIIVDGVRMFLAKVGVSVAAGKLGKIKTLILSIGICVTFLIIIWLPYTKFTTQYHFMYLINIPIYVALILSVISGIMYVVKASKHMKKNSKTEAKK</sequence>
<evidence type="ECO:0000256" key="7">
    <source>
        <dbReference type="ARBA" id="ARBA00023098"/>
    </source>
</evidence>
<dbReference type="PANTHER" id="PTHR14269:SF62">
    <property type="entry name" value="CDP-DIACYLGLYCEROL--GLYCEROL-3-PHOSPHATE 3-PHOSPHATIDYLTRANSFERASE 1, CHLOROPLASTIC"/>
    <property type="match status" value="1"/>
</dbReference>
<feature type="transmembrane region" description="Helical" evidence="13">
    <location>
        <begin position="12"/>
        <end position="34"/>
    </location>
</feature>
<name>A0ABY9HBG6_9MOLU</name>
<evidence type="ECO:0000256" key="5">
    <source>
        <dbReference type="ARBA" id="ARBA00022692"/>
    </source>
</evidence>
<keyword evidence="15" id="KW-1185">Reference proteome</keyword>
<evidence type="ECO:0000256" key="12">
    <source>
        <dbReference type="RuleBase" id="RU003750"/>
    </source>
</evidence>
<dbReference type="RefSeq" id="WP_305938332.1">
    <property type="nucleotide sequence ID" value="NZ_CP132191.1"/>
</dbReference>
<evidence type="ECO:0000313" key="15">
    <source>
        <dbReference type="Proteomes" id="UP001237011"/>
    </source>
</evidence>
<evidence type="ECO:0000256" key="4">
    <source>
        <dbReference type="ARBA" id="ARBA00022679"/>
    </source>
</evidence>
<evidence type="ECO:0000313" key="14">
    <source>
        <dbReference type="EMBL" id="WLP85909.1"/>
    </source>
</evidence>
<evidence type="ECO:0000256" key="8">
    <source>
        <dbReference type="ARBA" id="ARBA00023136"/>
    </source>
</evidence>
<dbReference type="Proteomes" id="UP001237011">
    <property type="component" value="Chromosome"/>
</dbReference>
<dbReference type="Pfam" id="PF01066">
    <property type="entry name" value="CDP-OH_P_transf"/>
    <property type="match status" value="1"/>
</dbReference>
<dbReference type="InterPro" id="IPR004570">
    <property type="entry name" value="Phosphatidylglycerol_P_synth"/>
</dbReference>
<dbReference type="InterPro" id="IPR050324">
    <property type="entry name" value="CDP-alcohol_PTase-I"/>
</dbReference>
<proteinExistence type="inferred from homology"/>
<evidence type="ECO:0000256" key="11">
    <source>
        <dbReference type="NCBIfam" id="TIGR00560"/>
    </source>
</evidence>